<evidence type="ECO:0008006" key="3">
    <source>
        <dbReference type="Google" id="ProtNLM"/>
    </source>
</evidence>
<accession>A0A563VJQ9</accession>
<evidence type="ECO:0000313" key="1">
    <source>
        <dbReference type="EMBL" id="VEP11706.1"/>
    </source>
</evidence>
<dbReference type="AlphaFoldDB" id="A0A563VJQ9"/>
<dbReference type="EMBL" id="CAACVJ010000019">
    <property type="protein sequence ID" value="VEP11706.1"/>
    <property type="molecule type" value="Genomic_DNA"/>
</dbReference>
<dbReference type="Pfam" id="PF11209">
    <property type="entry name" value="LmeA"/>
    <property type="match status" value="1"/>
</dbReference>
<evidence type="ECO:0000313" key="2">
    <source>
        <dbReference type="Proteomes" id="UP000320055"/>
    </source>
</evidence>
<sequence length="271" mass="30269">MECSLVNSFMFGGFVGFNNNQGGDWGENLLNKVATNTIRHLFTHSEFVEVAVRCNPSSKLLQGTIDSFKMSGRGLVIRKDFRTEEMSFETDAVSLDFGSVMQGKIALKQPTQAVAQVKLTETDLNQAFQAELVKKRLENLSAPALTEISGGEVVSFTDVELQLLPNNQVKLLAKANWSDRSVPVSLYCTLAVAKRRRIKFNDIKFEAQDIPDDVRDISQQLTDTLGSILNEMVDLDRFDLDGVKVRLNRLETKGKVLLFSGYAQIEKVPTR</sequence>
<organism evidence="1 2">
    <name type="scientific">Hyella patelloides LEGE 07179</name>
    <dbReference type="NCBI Taxonomy" id="945734"/>
    <lineage>
        <taxon>Bacteria</taxon>
        <taxon>Bacillati</taxon>
        <taxon>Cyanobacteriota</taxon>
        <taxon>Cyanophyceae</taxon>
        <taxon>Pleurocapsales</taxon>
        <taxon>Hyellaceae</taxon>
        <taxon>Hyella</taxon>
    </lineage>
</organism>
<dbReference type="InterPro" id="IPR021373">
    <property type="entry name" value="DUF2993"/>
</dbReference>
<dbReference type="Proteomes" id="UP000320055">
    <property type="component" value="Unassembled WGS sequence"/>
</dbReference>
<name>A0A563VJQ9_9CYAN</name>
<keyword evidence="2" id="KW-1185">Reference proteome</keyword>
<proteinExistence type="predicted"/>
<protein>
    <recommendedName>
        <fullName evidence="3">DUF2993 domain-containing protein</fullName>
    </recommendedName>
</protein>
<reference evidence="1 2" key="1">
    <citation type="submission" date="2019-01" db="EMBL/GenBank/DDBJ databases">
        <authorList>
            <person name="Brito A."/>
        </authorList>
    </citation>
    <scope>NUCLEOTIDE SEQUENCE [LARGE SCALE GENOMIC DNA]</scope>
    <source>
        <strain evidence="1">1</strain>
    </source>
</reference>
<gene>
    <name evidence="1" type="ORF">H1P_1150016</name>
</gene>